<sequence>MDFLLAELAEIFKALAHPTRLKVIYYLKDRERCVCEFIEEFSLEQSNISQHLAVLKRAGIVSSRRVGLNVHYRLTNPKFVELVDLLKDIVIEETKKESEYLLKGEDNNA</sequence>
<keyword evidence="1" id="KW-0805">Transcription regulation</keyword>
<dbReference type="PROSITE" id="PS50987">
    <property type="entry name" value="HTH_ARSR_2"/>
    <property type="match status" value="1"/>
</dbReference>
<keyword evidence="6" id="KW-1185">Reference proteome</keyword>
<dbReference type="CDD" id="cd00090">
    <property type="entry name" value="HTH_ARSR"/>
    <property type="match status" value="1"/>
</dbReference>
<dbReference type="PRINTS" id="PR00778">
    <property type="entry name" value="HTHARSR"/>
</dbReference>
<evidence type="ECO:0000256" key="2">
    <source>
        <dbReference type="ARBA" id="ARBA00023125"/>
    </source>
</evidence>
<keyword evidence="3" id="KW-0804">Transcription</keyword>
<dbReference type="AlphaFoldDB" id="A0A1L8CYD8"/>
<accession>A0A1L8CYD8</accession>
<dbReference type="Proteomes" id="UP000187485">
    <property type="component" value="Unassembled WGS sequence"/>
</dbReference>
<protein>
    <submittedName>
        <fullName evidence="5">Transcriptional regulator</fullName>
    </submittedName>
</protein>
<evidence type="ECO:0000259" key="4">
    <source>
        <dbReference type="PROSITE" id="PS50987"/>
    </source>
</evidence>
<dbReference type="RefSeq" id="WP_075860309.1">
    <property type="nucleotide sequence ID" value="NZ_BDJK01000062.1"/>
</dbReference>
<evidence type="ECO:0000256" key="3">
    <source>
        <dbReference type="ARBA" id="ARBA00023163"/>
    </source>
</evidence>
<keyword evidence="2" id="KW-0238">DNA-binding</keyword>
<proteinExistence type="predicted"/>
<dbReference type="InterPro" id="IPR036390">
    <property type="entry name" value="WH_DNA-bd_sf"/>
</dbReference>
<organism evidence="5 6">
    <name type="scientific">Carboxydothermus pertinax</name>
    <dbReference type="NCBI Taxonomy" id="870242"/>
    <lineage>
        <taxon>Bacteria</taxon>
        <taxon>Bacillati</taxon>
        <taxon>Bacillota</taxon>
        <taxon>Clostridia</taxon>
        <taxon>Thermoanaerobacterales</taxon>
        <taxon>Thermoanaerobacteraceae</taxon>
        <taxon>Carboxydothermus</taxon>
    </lineage>
</organism>
<dbReference type="SMART" id="SM00418">
    <property type="entry name" value="HTH_ARSR"/>
    <property type="match status" value="1"/>
</dbReference>
<evidence type="ECO:0000313" key="5">
    <source>
        <dbReference type="EMBL" id="GAV23913.1"/>
    </source>
</evidence>
<dbReference type="InterPro" id="IPR036388">
    <property type="entry name" value="WH-like_DNA-bd_sf"/>
</dbReference>
<dbReference type="Pfam" id="PF01022">
    <property type="entry name" value="HTH_5"/>
    <property type="match status" value="1"/>
</dbReference>
<evidence type="ECO:0000256" key="1">
    <source>
        <dbReference type="ARBA" id="ARBA00023015"/>
    </source>
</evidence>
<dbReference type="STRING" id="870242.cpu_24230"/>
<dbReference type="GO" id="GO:0003700">
    <property type="term" value="F:DNA-binding transcription factor activity"/>
    <property type="evidence" value="ECO:0007669"/>
    <property type="project" value="InterPro"/>
</dbReference>
<dbReference type="EMBL" id="BDJK01000062">
    <property type="protein sequence ID" value="GAV23913.1"/>
    <property type="molecule type" value="Genomic_DNA"/>
</dbReference>
<dbReference type="NCBIfam" id="NF033788">
    <property type="entry name" value="HTH_metalloreg"/>
    <property type="match status" value="1"/>
</dbReference>
<dbReference type="PANTHER" id="PTHR33154">
    <property type="entry name" value="TRANSCRIPTIONAL REGULATOR, ARSR FAMILY"/>
    <property type="match status" value="1"/>
</dbReference>
<dbReference type="OrthoDB" id="9798835at2"/>
<name>A0A1L8CYD8_9THEO</name>
<reference evidence="6" key="1">
    <citation type="submission" date="2016-12" db="EMBL/GenBank/DDBJ databases">
        <title>Draft Genome Sequences od Carboxydothermus pertinax and islandicus, Hydrogenogenic Carboxydotrophic Bacteria.</title>
        <authorList>
            <person name="Fukuyama Y."/>
            <person name="Ohmae K."/>
            <person name="Yoneda Y."/>
            <person name="Yoshida T."/>
            <person name="Sako Y."/>
        </authorList>
    </citation>
    <scope>NUCLEOTIDE SEQUENCE [LARGE SCALE GENOMIC DNA]</scope>
    <source>
        <strain evidence="6">Ug1</strain>
    </source>
</reference>
<evidence type="ECO:0000313" key="6">
    <source>
        <dbReference type="Proteomes" id="UP000187485"/>
    </source>
</evidence>
<dbReference type="InterPro" id="IPR011991">
    <property type="entry name" value="ArsR-like_HTH"/>
</dbReference>
<dbReference type="PANTHER" id="PTHR33154:SF18">
    <property type="entry name" value="ARSENICAL RESISTANCE OPERON REPRESSOR"/>
    <property type="match status" value="1"/>
</dbReference>
<dbReference type="InterPro" id="IPR001845">
    <property type="entry name" value="HTH_ArsR_DNA-bd_dom"/>
</dbReference>
<dbReference type="Gene3D" id="1.10.10.10">
    <property type="entry name" value="Winged helix-like DNA-binding domain superfamily/Winged helix DNA-binding domain"/>
    <property type="match status" value="1"/>
</dbReference>
<dbReference type="InterPro" id="IPR051081">
    <property type="entry name" value="HTH_MetalResp_TranReg"/>
</dbReference>
<dbReference type="GO" id="GO:0003677">
    <property type="term" value="F:DNA binding"/>
    <property type="evidence" value="ECO:0007669"/>
    <property type="project" value="UniProtKB-KW"/>
</dbReference>
<comment type="caution">
    <text evidence="5">The sequence shown here is derived from an EMBL/GenBank/DDBJ whole genome shotgun (WGS) entry which is preliminary data.</text>
</comment>
<feature type="domain" description="HTH arsR-type" evidence="4">
    <location>
        <begin position="1"/>
        <end position="94"/>
    </location>
</feature>
<dbReference type="SUPFAM" id="SSF46785">
    <property type="entry name" value="Winged helix' DNA-binding domain"/>
    <property type="match status" value="1"/>
</dbReference>
<gene>
    <name evidence="5" type="ORF">cpu_24230</name>
</gene>